<keyword evidence="2" id="KW-0472">Membrane</keyword>
<keyword evidence="4" id="KW-1185">Reference proteome</keyword>
<evidence type="ECO:0000256" key="2">
    <source>
        <dbReference type="SAM" id="Phobius"/>
    </source>
</evidence>
<dbReference type="AlphaFoldDB" id="A0AAF0F3U3"/>
<keyword evidence="2" id="KW-1133">Transmembrane helix</keyword>
<reference evidence="3" key="1">
    <citation type="submission" date="2023-03" db="EMBL/GenBank/DDBJ databases">
        <title>Mating type loci evolution in Malassezia.</title>
        <authorList>
            <person name="Coelho M.A."/>
        </authorList>
    </citation>
    <scope>NUCLEOTIDE SEQUENCE</scope>
    <source>
        <strain evidence="3">CBS 9431</strain>
    </source>
</reference>
<feature type="transmembrane region" description="Helical" evidence="2">
    <location>
        <begin position="32"/>
        <end position="55"/>
    </location>
</feature>
<proteinExistence type="predicted"/>
<feature type="region of interest" description="Disordered" evidence="1">
    <location>
        <begin position="80"/>
        <end position="227"/>
    </location>
</feature>
<evidence type="ECO:0000313" key="4">
    <source>
        <dbReference type="Proteomes" id="UP001217754"/>
    </source>
</evidence>
<keyword evidence="2" id="KW-0812">Transmembrane</keyword>
<evidence type="ECO:0000256" key="1">
    <source>
        <dbReference type="SAM" id="MobiDB-lite"/>
    </source>
</evidence>
<protein>
    <submittedName>
        <fullName evidence="3">Uncharacterized protein</fullName>
    </submittedName>
</protein>
<feature type="compositionally biased region" description="Acidic residues" evidence="1">
    <location>
        <begin position="178"/>
        <end position="197"/>
    </location>
</feature>
<dbReference type="RefSeq" id="XP_060122238.1">
    <property type="nucleotide sequence ID" value="XM_060266255.1"/>
</dbReference>
<name>A0AAF0F3U3_9BASI</name>
<evidence type="ECO:0000313" key="3">
    <source>
        <dbReference type="EMBL" id="WFD39341.1"/>
    </source>
</evidence>
<feature type="compositionally biased region" description="Polar residues" evidence="1">
    <location>
        <begin position="109"/>
        <end position="123"/>
    </location>
</feature>
<dbReference type="GeneID" id="85225964"/>
<organism evidence="3 4">
    <name type="scientific">Malassezia japonica</name>
    <dbReference type="NCBI Taxonomy" id="223818"/>
    <lineage>
        <taxon>Eukaryota</taxon>
        <taxon>Fungi</taxon>
        <taxon>Dikarya</taxon>
        <taxon>Basidiomycota</taxon>
        <taxon>Ustilaginomycotina</taxon>
        <taxon>Malasseziomycetes</taxon>
        <taxon>Malasseziales</taxon>
        <taxon>Malasseziaceae</taxon>
        <taxon>Malassezia</taxon>
    </lineage>
</organism>
<feature type="compositionally biased region" description="Basic and acidic residues" evidence="1">
    <location>
        <begin position="80"/>
        <end position="94"/>
    </location>
</feature>
<dbReference type="Proteomes" id="UP001217754">
    <property type="component" value="Chromosome 3"/>
</dbReference>
<feature type="region of interest" description="Disordered" evidence="1">
    <location>
        <begin position="245"/>
        <end position="292"/>
    </location>
</feature>
<gene>
    <name evidence="3" type="ORF">MJAP1_002313</name>
</gene>
<dbReference type="EMBL" id="CP119960">
    <property type="protein sequence ID" value="WFD39341.1"/>
    <property type="molecule type" value="Genomic_DNA"/>
</dbReference>
<sequence>MNRGNNPKHMRASGNGYWFEAFPHSKVPTSSLFIIIVAAGISVVFLLATMVMIALNSLRQSRTSKERADAISKLRVLGVRSEKDVPPPPQHDEENVVPLAAEPMPAPDSTGTLHTMRSGSGMPSDSEDERADSKESYMRPSGTQESLPTSGPKKVKDANEIAGPIVPVLRSEDPGLSTDEEAETEEESEEEPEEDGYGEYQYNGPTDKAPAYDMEPPTEPVSVPGAAPVAQPTVTFAQDTVATERYDLPPPIPGSATVANEIPTAQGPASTEAAVPHSAEEHNSATVPNYVP</sequence>
<accession>A0AAF0F3U3</accession>